<gene>
    <name evidence="3" type="ORF">SOV92_00895</name>
    <name evidence="4" type="ORF">SOV92_14695</name>
</gene>
<dbReference type="Pfam" id="PF05707">
    <property type="entry name" value="Zot"/>
    <property type="match status" value="1"/>
</dbReference>
<keyword evidence="1" id="KW-0472">Membrane</keyword>
<evidence type="ECO:0000313" key="3">
    <source>
        <dbReference type="EMBL" id="MDY4376405.1"/>
    </source>
</evidence>
<keyword evidence="1" id="KW-1133">Transmembrane helix</keyword>
<dbReference type="AlphaFoldDB" id="A0AAW9H571"/>
<feature type="transmembrane region" description="Helical" evidence="1">
    <location>
        <begin position="225"/>
        <end position="247"/>
    </location>
</feature>
<organism evidence="4 5">
    <name type="scientific">Pectobacterium brasiliense</name>
    <dbReference type="NCBI Taxonomy" id="180957"/>
    <lineage>
        <taxon>Bacteria</taxon>
        <taxon>Pseudomonadati</taxon>
        <taxon>Pseudomonadota</taxon>
        <taxon>Gammaproteobacteria</taxon>
        <taxon>Enterobacterales</taxon>
        <taxon>Pectobacteriaceae</taxon>
        <taxon>Pectobacterium</taxon>
    </lineage>
</organism>
<evidence type="ECO:0000259" key="2">
    <source>
        <dbReference type="Pfam" id="PF05707"/>
    </source>
</evidence>
<reference evidence="4" key="1">
    <citation type="submission" date="2023-11" db="EMBL/GenBank/DDBJ databases">
        <title>Comparative genomics revealed phylogeny of phytopathogenic Pectobacterium aroidearum based on whole-genome sequencing and function of putative horizontal acquire islands in P. aroidearum PccS1.</title>
        <authorList>
            <person name="Fan J."/>
            <person name="Yang L."/>
        </authorList>
    </citation>
    <scope>NUCLEOTIDE SEQUENCE</scope>
    <source>
        <strain evidence="4">NJAU140</strain>
    </source>
</reference>
<dbReference type="InterPro" id="IPR008900">
    <property type="entry name" value="Zot_N"/>
</dbReference>
<dbReference type="EMBL" id="JAXHOZ010000058">
    <property type="protein sequence ID" value="MDY4379061.1"/>
    <property type="molecule type" value="Genomic_DNA"/>
</dbReference>
<proteinExistence type="predicted"/>
<feature type="domain" description="Zona occludens toxin N-terminal" evidence="2">
    <location>
        <begin position="6"/>
        <end position="203"/>
    </location>
</feature>
<accession>A0AAW9H571</accession>
<dbReference type="Gene3D" id="3.40.50.300">
    <property type="entry name" value="P-loop containing nucleotide triphosphate hydrolases"/>
    <property type="match status" value="1"/>
</dbReference>
<dbReference type="EMBL" id="JAXHOZ010000007">
    <property type="protein sequence ID" value="MDY4376405.1"/>
    <property type="molecule type" value="Genomic_DNA"/>
</dbReference>
<evidence type="ECO:0000313" key="5">
    <source>
        <dbReference type="Proteomes" id="UP001269968"/>
    </source>
</evidence>
<keyword evidence="1" id="KW-0812">Transmembrane</keyword>
<protein>
    <submittedName>
        <fullName evidence="4">Zonular occludens toxin domain-containing protein</fullName>
    </submittedName>
</protein>
<dbReference type="InterPro" id="IPR027417">
    <property type="entry name" value="P-loop_NTPase"/>
</dbReference>
<comment type="caution">
    <text evidence="4">The sequence shown here is derived from an EMBL/GenBank/DDBJ whole genome shotgun (WGS) entry which is preliminary data.</text>
</comment>
<evidence type="ECO:0000256" key="1">
    <source>
        <dbReference type="SAM" id="Phobius"/>
    </source>
</evidence>
<dbReference type="Proteomes" id="UP001269968">
    <property type="component" value="Unassembled WGS sequence"/>
</dbReference>
<sequence>MSITAYIGILGSGKTYEVVRSVILPAFLNGRRIVTNIEGVTHEKFMDFILNDEKLKDITPGIVIPVSDDDVNKESFLPYKGSGETFCKPGDLICIDEAWRFWETDKMLLTGHRSFFAEHRHFADKESGFTCDIVIISQDLGSICRFIKSRIETTYRMQKHLALGLAKRYRVDIYMGAKTYKKSLTSSYQEKYNPKYFPLFHSHDERNAKETRVDKRQNIFRQAKLWIMFLFSIISFAVATYFISSFLNRGQTSSQNIVHAQKTEPAAPLPSVAPSSPPVAVLPLSRTWKISGTLKDHGADFVIISDSNGAFRLIGKEVFIGQGMMMYALIDNERVTYFSGSVK</sequence>
<evidence type="ECO:0000313" key="4">
    <source>
        <dbReference type="EMBL" id="MDY4379061.1"/>
    </source>
</evidence>
<name>A0AAW9H571_9GAMM</name>
<dbReference type="RefSeq" id="WP_320713580.1">
    <property type="nucleotide sequence ID" value="NZ_JAXHOZ010000007.1"/>
</dbReference>